<dbReference type="AlphaFoldDB" id="A0A9Q3HYQ0"/>
<protein>
    <submittedName>
        <fullName evidence="2">Uncharacterized protein</fullName>
    </submittedName>
</protein>
<dbReference type="Proteomes" id="UP000765509">
    <property type="component" value="Unassembled WGS sequence"/>
</dbReference>
<gene>
    <name evidence="2" type="ORF">O181_062731</name>
</gene>
<comment type="caution">
    <text evidence="2">The sequence shown here is derived from an EMBL/GenBank/DDBJ whole genome shotgun (WGS) entry which is preliminary data.</text>
</comment>
<dbReference type="OrthoDB" id="2506366at2759"/>
<feature type="compositionally biased region" description="Basic and acidic residues" evidence="1">
    <location>
        <begin position="97"/>
        <end position="106"/>
    </location>
</feature>
<organism evidence="2 3">
    <name type="scientific">Austropuccinia psidii MF-1</name>
    <dbReference type="NCBI Taxonomy" id="1389203"/>
    <lineage>
        <taxon>Eukaryota</taxon>
        <taxon>Fungi</taxon>
        <taxon>Dikarya</taxon>
        <taxon>Basidiomycota</taxon>
        <taxon>Pucciniomycotina</taxon>
        <taxon>Pucciniomycetes</taxon>
        <taxon>Pucciniales</taxon>
        <taxon>Sphaerophragmiaceae</taxon>
        <taxon>Austropuccinia</taxon>
    </lineage>
</organism>
<feature type="region of interest" description="Disordered" evidence="1">
    <location>
        <begin position="86"/>
        <end position="145"/>
    </location>
</feature>
<reference evidence="2" key="1">
    <citation type="submission" date="2021-03" db="EMBL/GenBank/DDBJ databases">
        <title>Draft genome sequence of rust myrtle Austropuccinia psidii MF-1, a brazilian biotype.</title>
        <authorList>
            <person name="Quecine M.C."/>
            <person name="Pachon D.M.R."/>
            <person name="Bonatelli M.L."/>
            <person name="Correr F.H."/>
            <person name="Franceschini L.M."/>
            <person name="Leite T.F."/>
            <person name="Margarido G.R.A."/>
            <person name="Almeida C.A."/>
            <person name="Ferrarezi J.A."/>
            <person name="Labate C.A."/>
        </authorList>
    </citation>
    <scope>NUCLEOTIDE SEQUENCE</scope>
    <source>
        <strain evidence="2">MF-1</strain>
    </source>
</reference>
<sequence>MKEDEAKESLPKPKEMRITQLSKDYSATAISKVENLGICPPQTISSANEPPLNNFGLRNIKERNSRAENTNHDALRSNSKVKIPINKGTSIPGAYIEDEKKDEEKTLIPTKYKKPQQVKNEEEILPQEPKIDQTGNTQEPIKKFNERKITKEEKLDVQEIMEQLIKEVLDQKVNFTLEQILVISPKF</sequence>
<dbReference type="EMBL" id="AVOT02029970">
    <property type="protein sequence ID" value="MBW0523016.1"/>
    <property type="molecule type" value="Genomic_DNA"/>
</dbReference>
<evidence type="ECO:0000313" key="2">
    <source>
        <dbReference type="EMBL" id="MBW0523016.1"/>
    </source>
</evidence>
<evidence type="ECO:0000256" key="1">
    <source>
        <dbReference type="SAM" id="MobiDB-lite"/>
    </source>
</evidence>
<accession>A0A9Q3HYQ0</accession>
<name>A0A9Q3HYQ0_9BASI</name>
<proteinExistence type="predicted"/>
<evidence type="ECO:0000313" key="3">
    <source>
        <dbReference type="Proteomes" id="UP000765509"/>
    </source>
</evidence>
<keyword evidence="3" id="KW-1185">Reference proteome</keyword>